<dbReference type="EMBL" id="UZAU01000590">
    <property type="status" value="NOT_ANNOTATED_CDS"/>
    <property type="molecule type" value="Genomic_DNA"/>
</dbReference>
<accession>A0A803PT64</accession>
<name>A0A803PT64_CANSA</name>
<reference evidence="1" key="2">
    <citation type="submission" date="2021-03" db="UniProtKB">
        <authorList>
            <consortium name="EnsemblPlants"/>
        </authorList>
    </citation>
    <scope>IDENTIFICATION</scope>
</reference>
<sequence>MDLDLENMFKSPPTVDKKSKKRAAEVGSQLFSMHSTNEWHNFLTLGSSDCKFLTTALRILQKGVTSSCIRPLSYPFPLIIGRLSRLKFLRLSFARPGTTGTLKPKSGMTLRLRSLMQKKRLKSNVWPTKRKSKSLMILSSLSKLSMRKSLKRWRLKPRKGLTASSGEQFIRPGRPILRWTSAFWVKESTLCFPYARKQGEKNWARMKRSKWNKKIRPMLLQRRLAF</sequence>
<keyword evidence="2" id="KW-1185">Reference proteome</keyword>
<dbReference type="Proteomes" id="UP000596661">
    <property type="component" value="Chromosome 6"/>
</dbReference>
<dbReference type="Gramene" id="evm.model.06.1121">
    <property type="protein sequence ID" value="cds.evm.model.06.1121"/>
    <property type="gene ID" value="evm.TU.06.1121"/>
</dbReference>
<proteinExistence type="predicted"/>
<reference evidence="1" key="1">
    <citation type="submission" date="2018-11" db="EMBL/GenBank/DDBJ databases">
        <authorList>
            <person name="Grassa J C."/>
        </authorList>
    </citation>
    <scope>NUCLEOTIDE SEQUENCE [LARGE SCALE GENOMIC DNA]</scope>
</reference>
<protein>
    <submittedName>
        <fullName evidence="1">Uncharacterized protein</fullName>
    </submittedName>
</protein>
<evidence type="ECO:0000313" key="1">
    <source>
        <dbReference type="EnsemblPlants" id="cds.evm.model.06.1121"/>
    </source>
</evidence>
<dbReference type="EnsemblPlants" id="evm.model.06.1121">
    <property type="protein sequence ID" value="cds.evm.model.06.1121"/>
    <property type="gene ID" value="evm.TU.06.1121"/>
</dbReference>
<evidence type="ECO:0000313" key="2">
    <source>
        <dbReference type="Proteomes" id="UP000596661"/>
    </source>
</evidence>
<dbReference type="AlphaFoldDB" id="A0A803PT64"/>
<organism evidence="1 2">
    <name type="scientific">Cannabis sativa</name>
    <name type="common">Hemp</name>
    <name type="synonym">Marijuana</name>
    <dbReference type="NCBI Taxonomy" id="3483"/>
    <lineage>
        <taxon>Eukaryota</taxon>
        <taxon>Viridiplantae</taxon>
        <taxon>Streptophyta</taxon>
        <taxon>Embryophyta</taxon>
        <taxon>Tracheophyta</taxon>
        <taxon>Spermatophyta</taxon>
        <taxon>Magnoliopsida</taxon>
        <taxon>eudicotyledons</taxon>
        <taxon>Gunneridae</taxon>
        <taxon>Pentapetalae</taxon>
        <taxon>rosids</taxon>
        <taxon>fabids</taxon>
        <taxon>Rosales</taxon>
        <taxon>Cannabaceae</taxon>
        <taxon>Cannabis</taxon>
    </lineage>
</organism>